<dbReference type="PROSITE" id="PS00196">
    <property type="entry name" value="COPPER_BLUE"/>
    <property type="match status" value="1"/>
</dbReference>
<keyword evidence="3 7" id="KW-0479">Metal-binding</keyword>
<dbReference type="InterPro" id="IPR000923">
    <property type="entry name" value="BlueCu_1"/>
</dbReference>
<evidence type="ECO:0000256" key="6">
    <source>
        <dbReference type="ARBA" id="ARBA00023136"/>
    </source>
</evidence>
<sequence>MMVTEGSEYYFDPIGLFIESGETVTFEIQSGSHSATAYKEGTSSASVNRIPESAETFNSETLSEQGATYEHTFETTGTYDYFCIPHKTLGMVGRIVVGEPGGPAEGSMPPDGDVPESQTIVDQGSVSYSSFSG</sequence>
<feature type="binding site" evidence="7">
    <location>
        <position position="86"/>
    </location>
    <ligand>
        <name>Cu cation</name>
        <dbReference type="ChEBI" id="CHEBI:23378"/>
    </ligand>
</feature>
<evidence type="ECO:0000256" key="4">
    <source>
        <dbReference type="ARBA" id="ARBA00022982"/>
    </source>
</evidence>
<dbReference type="PRINTS" id="PR00157">
    <property type="entry name" value="PLASTOCYANIN"/>
</dbReference>
<comment type="caution">
    <text evidence="10">The sequence shown here is derived from an EMBL/GenBank/DDBJ whole genome shotgun (WGS) entry which is preliminary data.</text>
</comment>
<keyword evidence="4" id="KW-0249">Electron transport</keyword>
<feature type="domain" description="Blue (type 1) copper" evidence="9">
    <location>
        <begin position="7"/>
        <end position="97"/>
    </location>
</feature>
<name>A0AAV3SXK9_9EURY</name>
<evidence type="ECO:0000256" key="8">
    <source>
        <dbReference type="SAM" id="MobiDB-lite"/>
    </source>
</evidence>
<feature type="compositionally biased region" description="Polar residues" evidence="8">
    <location>
        <begin position="116"/>
        <end position="133"/>
    </location>
</feature>
<keyword evidence="2" id="KW-0813">Transport</keyword>
<feature type="region of interest" description="Disordered" evidence="8">
    <location>
        <begin position="99"/>
        <end position="133"/>
    </location>
</feature>
<dbReference type="EMBL" id="BAAADU010000001">
    <property type="protein sequence ID" value="GAA0642647.1"/>
    <property type="molecule type" value="Genomic_DNA"/>
</dbReference>
<accession>A0AAV3SXK9</accession>
<evidence type="ECO:0000256" key="1">
    <source>
        <dbReference type="ARBA" id="ARBA00004370"/>
    </source>
</evidence>
<evidence type="ECO:0000256" key="2">
    <source>
        <dbReference type="ARBA" id="ARBA00022448"/>
    </source>
</evidence>
<dbReference type="GO" id="GO:0016020">
    <property type="term" value="C:membrane"/>
    <property type="evidence" value="ECO:0007669"/>
    <property type="project" value="UniProtKB-SubCell"/>
</dbReference>
<dbReference type="PANTHER" id="PTHR34192:SF10">
    <property type="entry name" value="PLASTOCYANIN MAJOR ISOFORM, CHLOROPLASTIC-RELATED"/>
    <property type="match status" value="1"/>
</dbReference>
<evidence type="ECO:0000256" key="5">
    <source>
        <dbReference type="ARBA" id="ARBA00023008"/>
    </source>
</evidence>
<dbReference type="GO" id="GO:0009055">
    <property type="term" value="F:electron transfer activity"/>
    <property type="evidence" value="ECO:0007669"/>
    <property type="project" value="InterPro"/>
</dbReference>
<keyword evidence="5 7" id="KW-0186">Copper</keyword>
<dbReference type="AlphaFoldDB" id="A0AAV3SXK9"/>
<dbReference type="GO" id="GO:0005507">
    <property type="term" value="F:copper ion binding"/>
    <property type="evidence" value="ECO:0007669"/>
    <property type="project" value="InterPro"/>
</dbReference>
<gene>
    <name evidence="10" type="ORF">GCM10009019_00500</name>
</gene>
<dbReference type="InterPro" id="IPR028871">
    <property type="entry name" value="BlueCu_1_BS"/>
</dbReference>
<protein>
    <recommendedName>
        <fullName evidence="9">Blue (type 1) copper domain-containing protein</fullName>
    </recommendedName>
</protein>
<dbReference type="SUPFAM" id="SSF49503">
    <property type="entry name" value="Cupredoxins"/>
    <property type="match status" value="1"/>
</dbReference>
<evidence type="ECO:0000313" key="10">
    <source>
        <dbReference type="EMBL" id="GAA0642647.1"/>
    </source>
</evidence>
<dbReference type="PANTHER" id="PTHR34192">
    <property type="entry name" value="PLASTOCYANIN MAJOR ISOFORM, CHLOROPLASTIC-RELATED"/>
    <property type="match status" value="1"/>
</dbReference>
<keyword evidence="6" id="KW-0472">Membrane</keyword>
<evidence type="ECO:0000256" key="7">
    <source>
        <dbReference type="PIRSR" id="PIRSR602387-1"/>
    </source>
</evidence>
<organism evidence="10 11">
    <name type="scientific">Salarchaeum japonicum</name>
    <dbReference type="NCBI Taxonomy" id="555573"/>
    <lineage>
        <taxon>Archaea</taxon>
        <taxon>Methanobacteriati</taxon>
        <taxon>Methanobacteriota</taxon>
        <taxon>Stenosarchaea group</taxon>
        <taxon>Halobacteria</taxon>
        <taxon>Halobacteriales</taxon>
        <taxon>Halobacteriaceae</taxon>
    </lineage>
</organism>
<feature type="binding site" evidence="7">
    <location>
        <position position="83"/>
    </location>
    <ligand>
        <name>Cu cation</name>
        <dbReference type="ChEBI" id="CHEBI:23378"/>
    </ligand>
</feature>
<keyword evidence="11" id="KW-1185">Reference proteome</keyword>
<feature type="binding site" evidence="7">
    <location>
        <position position="91"/>
    </location>
    <ligand>
        <name>Cu cation</name>
        <dbReference type="ChEBI" id="CHEBI:23378"/>
    </ligand>
</feature>
<reference evidence="10 11" key="1">
    <citation type="journal article" date="2019" name="Int. J. Syst. Evol. Microbiol.">
        <title>The Global Catalogue of Microorganisms (GCM) 10K type strain sequencing project: providing services to taxonomists for standard genome sequencing and annotation.</title>
        <authorList>
            <consortium name="The Broad Institute Genomics Platform"/>
            <consortium name="The Broad Institute Genome Sequencing Center for Infectious Disease"/>
            <person name="Wu L."/>
            <person name="Ma J."/>
        </authorList>
    </citation>
    <scope>NUCLEOTIDE SEQUENCE [LARGE SCALE GENOMIC DNA]</scope>
    <source>
        <strain evidence="10 11">JCM 16327</strain>
    </source>
</reference>
<evidence type="ECO:0000256" key="3">
    <source>
        <dbReference type="ARBA" id="ARBA00022723"/>
    </source>
</evidence>
<dbReference type="InterPro" id="IPR008972">
    <property type="entry name" value="Cupredoxin"/>
</dbReference>
<dbReference type="Gene3D" id="2.60.40.420">
    <property type="entry name" value="Cupredoxins - blue copper proteins"/>
    <property type="match status" value="1"/>
</dbReference>
<evidence type="ECO:0000313" key="11">
    <source>
        <dbReference type="Proteomes" id="UP001500194"/>
    </source>
</evidence>
<dbReference type="Pfam" id="PF00127">
    <property type="entry name" value="Copper-bind"/>
    <property type="match status" value="1"/>
</dbReference>
<comment type="cofactor">
    <cofactor evidence="7">
        <name>Cu(2+)</name>
        <dbReference type="ChEBI" id="CHEBI:29036"/>
    </cofactor>
    <text evidence="7">The crystal structure with reduced Cu(1+) has also been determined.</text>
</comment>
<comment type="subcellular location">
    <subcellularLocation>
        <location evidence="1">Membrane</location>
    </subcellularLocation>
</comment>
<dbReference type="InterPro" id="IPR002387">
    <property type="entry name" value="Plastocyanin"/>
</dbReference>
<evidence type="ECO:0000259" key="9">
    <source>
        <dbReference type="Pfam" id="PF00127"/>
    </source>
</evidence>
<dbReference type="Proteomes" id="UP001500194">
    <property type="component" value="Unassembled WGS sequence"/>
</dbReference>
<proteinExistence type="predicted"/>